<reference evidence="8 9" key="1">
    <citation type="journal article" date="2021" name="BMC Genomics">
        <title>Datura genome reveals duplications of psychoactive alkaloid biosynthetic genes and high mutation rate following tissue culture.</title>
        <authorList>
            <person name="Rajewski A."/>
            <person name="Carter-House D."/>
            <person name="Stajich J."/>
            <person name="Litt A."/>
        </authorList>
    </citation>
    <scope>NUCLEOTIDE SEQUENCE [LARGE SCALE GENOMIC DNA]</scope>
    <source>
        <strain evidence="8">AR-01</strain>
    </source>
</reference>
<dbReference type="InterPro" id="IPR031100">
    <property type="entry name" value="LOG_fam"/>
</dbReference>
<comment type="function">
    <text evidence="4 7">Cytokinin-activating enzyme working in the direct activation pathway. Phosphoribohydrolase that converts inactive cytokinin nucleotides to the biologically active free-base forms.</text>
</comment>
<keyword evidence="9" id="KW-1185">Reference proteome</keyword>
<evidence type="ECO:0000256" key="1">
    <source>
        <dbReference type="ARBA" id="ARBA00006763"/>
    </source>
</evidence>
<name>A0ABS8T302_DATST</name>
<dbReference type="Pfam" id="PF03641">
    <property type="entry name" value="Lysine_decarbox"/>
    <property type="match status" value="1"/>
</dbReference>
<accession>A0ABS8T302</accession>
<gene>
    <name evidence="8" type="primary">LOG8_1</name>
    <name evidence="8" type="ORF">HAX54_000432</name>
</gene>
<comment type="similarity">
    <text evidence="1 7">Belongs to the LOG family.</text>
</comment>
<protein>
    <recommendedName>
        <fullName evidence="2 7">Cytokinin riboside 5'-monophosphate phosphoribohydrolase</fullName>
        <ecNumber evidence="2 7">3.2.2.n1</ecNumber>
    </recommendedName>
</protein>
<dbReference type="EC" id="3.2.2.n1" evidence="2 7"/>
<dbReference type="EMBL" id="JACEIK010001011">
    <property type="protein sequence ID" value="MCD7465039.1"/>
    <property type="molecule type" value="Genomic_DNA"/>
</dbReference>
<evidence type="ECO:0000256" key="3">
    <source>
        <dbReference type="ARBA" id="ARBA00022712"/>
    </source>
</evidence>
<evidence type="ECO:0000256" key="2">
    <source>
        <dbReference type="ARBA" id="ARBA00012205"/>
    </source>
</evidence>
<evidence type="ECO:0000256" key="5">
    <source>
        <dbReference type="ARBA" id="ARBA00047718"/>
    </source>
</evidence>
<dbReference type="Proteomes" id="UP000823775">
    <property type="component" value="Unassembled WGS sequence"/>
</dbReference>
<dbReference type="PANTHER" id="PTHR31223:SF56">
    <property type="entry name" value="CYTOKININ RIBOSIDE 5'-MONOPHOSPHATE PHOSPHORIBOHYDROLASE"/>
    <property type="match status" value="1"/>
</dbReference>
<keyword evidence="7" id="KW-0378">Hydrolase</keyword>
<evidence type="ECO:0000256" key="4">
    <source>
        <dbReference type="ARBA" id="ARBA00024884"/>
    </source>
</evidence>
<dbReference type="SUPFAM" id="SSF102405">
    <property type="entry name" value="MCP/YpsA-like"/>
    <property type="match status" value="1"/>
</dbReference>
<evidence type="ECO:0000256" key="7">
    <source>
        <dbReference type="RuleBase" id="RU363015"/>
    </source>
</evidence>
<dbReference type="NCBIfam" id="TIGR00730">
    <property type="entry name" value="Rossman fold protein, TIGR00730 family"/>
    <property type="match status" value="1"/>
</dbReference>
<evidence type="ECO:0000313" key="9">
    <source>
        <dbReference type="Proteomes" id="UP000823775"/>
    </source>
</evidence>
<comment type="catalytic activity">
    <reaction evidence="6 7">
        <text>9-ribosyl-trans-zeatin 5'-phosphate + H2O = trans-zeatin + D-ribose 5-phosphate</text>
        <dbReference type="Rhea" id="RHEA:48564"/>
        <dbReference type="ChEBI" id="CHEBI:15377"/>
        <dbReference type="ChEBI" id="CHEBI:16522"/>
        <dbReference type="ChEBI" id="CHEBI:78346"/>
        <dbReference type="ChEBI" id="CHEBI:87947"/>
        <dbReference type="EC" id="3.2.2.n1"/>
    </reaction>
</comment>
<proteinExistence type="inferred from homology"/>
<dbReference type="InterPro" id="IPR005269">
    <property type="entry name" value="LOG"/>
</dbReference>
<evidence type="ECO:0000313" key="8">
    <source>
        <dbReference type="EMBL" id="MCD7465039.1"/>
    </source>
</evidence>
<comment type="catalytic activity">
    <reaction evidence="5 7">
        <text>N(6)-(dimethylallyl)adenosine 5'-phosphate + H2O = N(6)-dimethylallyladenine + D-ribose 5-phosphate</text>
        <dbReference type="Rhea" id="RHEA:48560"/>
        <dbReference type="ChEBI" id="CHEBI:15377"/>
        <dbReference type="ChEBI" id="CHEBI:17660"/>
        <dbReference type="ChEBI" id="CHEBI:57526"/>
        <dbReference type="ChEBI" id="CHEBI:78346"/>
        <dbReference type="EC" id="3.2.2.n1"/>
    </reaction>
</comment>
<dbReference type="Gene3D" id="3.40.50.450">
    <property type="match status" value="1"/>
</dbReference>
<evidence type="ECO:0000256" key="6">
    <source>
        <dbReference type="ARBA" id="ARBA00049153"/>
    </source>
</evidence>
<organism evidence="8 9">
    <name type="scientific">Datura stramonium</name>
    <name type="common">Jimsonweed</name>
    <name type="synonym">Common thornapple</name>
    <dbReference type="NCBI Taxonomy" id="4076"/>
    <lineage>
        <taxon>Eukaryota</taxon>
        <taxon>Viridiplantae</taxon>
        <taxon>Streptophyta</taxon>
        <taxon>Embryophyta</taxon>
        <taxon>Tracheophyta</taxon>
        <taxon>Spermatophyta</taxon>
        <taxon>Magnoliopsida</taxon>
        <taxon>eudicotyledons</taxon>
        <taxon>Gunneridae</taxon>
        <taxon>Pentapetalae</taxon>
        <taxon>asterids</taxon>
        <taxon>lamiids</taxon>
        <taxon>Solanales</taxon>
        <taxon>Solanaceae</taxon>
        <taxon>Solanoideae</taxon>
        <taxon>Datureae</taxon>
        <taxon>Datura</taxon>
    </lineage>
</organism>
<keyword evidence="3 7" id="KW-0203">Cytokinin biosynthesis</keyword>
<dbReference type="PANTHER" id="PTHR31223">
    <property type="entry name" value="LOG FAMILY PROTEIN YJL055W"/>
    <property type="match status" value="1"/>
</dbReference>
<comment type="caution">
    <text evidence="8">The sequence shown here is derived from an EMBL/GenBank/DDBJ whole genome shotgun (WGS) entry which is preliminary data.</text>
</comment>
<sequence>MARRADAFVALPGGYGTMEELLEVITWSQLGIHEKPVGLLNIDGYYDCLLGLFDKGVEEGFIKPSARNIVISATSAKELLEKMEDYVPIHNQVAPSRSWNTDGPVTRS</sequence>